<name>A0A1G5XFL7_9EURY</name>
<evidence type="ECO:0000313" key="2">
    <source>
        <dbReference type="Proteomes" id="UP000323439"/>
    </source>
</evidence>
<dbReference type="RefSeq" id="WP_149732644.1">
    <property type="nucleotide sequence ID" value="NZ_FMXB01000022.1"/>
</dbReference>
<dbReference type="AlphaFoldDB" id="A0A1G5XFL7"/>
<dbReference type="Proteomes" id="UP000323439">
    <property type="component" value="Unassembled WGS sequence"/>
</dbReference>
<protein>
    <submittedName>
        <fullName evidence="1">Uncharacterized protein</fullName>
    </submittedName>
</protein>
<keyword evidence="2" id="KW-1185">Reference proteome</keyword>
<sequence>MDKNNNSLFYTCSLIEFISRQTKNNRKDIVSYLGEDLKRIYDYEDVFHCEPIEKVADDFINRNSIPDGEFDNISTCKYNVPDYWEIGEVFERLIEDIYDEKDVFKGIVEVYSSWLAEKILNFNSDLYYQSREYLAECFKTGKIIVS</sequence>
<gene>
    <name evidence="1" type="ORF">SAMN02910315_02158</name>
</gene>
<evidence type="ECO:0000313" key="1">
    <source>
        <dbReference type="EMBL" id="SDA68507.1"/>
    </source>
</evidence>
<reference evidence="1 2" key="1">
    <citation type="submission" date="2016-10" db="EMBL/GenBank/DDBJ databases">
        <authorList>
            <person name="Varghese N."/>
            <person name="Submissions S."/>
        </authorList>
    </citation>
    <scope>NUCLEOTIDE SEQUENCE [LARGE SCALE GENOMIC DNA]</scope>
    <source>
        <strain evidence="1 2">DSM 16643</strain>
    </source>
</reference>
<organism evidence="1 2">
    <name type="scientific">Methanobrevibacter millerae</name>
    <dbReference type="NCBI Taxonomy" id="230361"/>
    <lineage>
        <taxon>Archaea</taxon>
        <taxon>Methanobacteriati</taxon>
        <taxon>Methanobacteriota</taxon>
        <taxon>Methanomada group</taxon>
        <taxon>Methanobacteria</taxon>
        <taxon>Methanobacteriales</taxon>
        <taxon>Methanobacteriaceae</taxon>
        <taxon>Methanobrevibacter</taxon>
    </lineage>
</organism>
<accession>A0A1G5XFL7</accession>
<dbReference type="EMBL" id="FMXB01000022">
    <property type="protein sequence ID" value="SDA68507.1"/>
    <property type="molecule type" value="Genomic_DNA"/>
</dbReference>
<proteinExistence type="predicted"/>